<keyword evidence="1" id="KW-0560">Oxidoreductase</keyword>
<accession>A0ABX2A857</accession>
<sequence>MLDISDRPSPVGHERHPLDRHPGTARRQRRPGPPGVGHHRRARRRRPVRAARPRDRGLSWFGPLGADGLGEALAAGLPLDDADVVVLAAALTDRTLALIGAPGLAAMKPGATLVNVARGALVDTDALVASLTSGRLGATALDVTDNQRRSVAGHTLVGLVDPGTGY</sequence>
<proteinExistence type="predicted"/>
<dbReference type="PANTHER" id="PTHR10996:SF178">
    <property type="entry name" value="2-HYDROXYACID DEHYDROGENASE YGL185C-RELATED"/>
    <property type="match status" value="1"/>
</dbReference>
<keyword evidence="6" id="KW-1185">Reference proteome</keyword>
<dbReference type="InterPro" id="IPR050223">
    <property type="entry name" value="D-isomer_2-hydroxyacid_DH"/>
</dbReference>
<feature type="domain" description="D-isomer specific 2-hydroxyacid dehydrogenase NAD-binding" evidence="4">
    <location>
        <begin position="79"/>
        <end position="149"/>
    </location>
</feature>
<evidence type="ECO:0000313" key="6">
    <source>
        <dbReference type="Proteomes" id="UP000757540"/>
    </source>
</evidence>
<evidence type="ECO:0000256" key="3">
    <source>
        <dbReference type="SAM" id="MobiDB-lite"/>
    </source>
</evidence>
<evidence type="ECO:0000256" key="1">
    <source>
        <dbReference type="ARBA" id="ARBA00023002"/>
    </source>
</evidence>
<evidence type="ECO:0000313" key="5">
    <source>
        <dbReference type="EMBL" id="NOV98103.1"/>
    </source>
</evidence>
<gene>
    <name evidence="5" type="ORF">HDG69_002688</name>
</gene>
<dbReference type="EMBL" id="JABEZU010000003">
    <property type="protein sequence ID" value="NOV98103.1"/>
    <property type="molecule type" value="Genomic_DNA"/>
</dbReference>
<reference evidence="5 6" key="1">
    <citation type="submission" date="2020-05" db="EMBL/GenBank/DDBJ databases">
        <title>Genomic Encyclopedia of Type Strains, Phase III (KMG-III): the genomes of soil and plant-associated and newly described type strains.</title>
        <authorList>
            <person name="Whitman W."/>
        </authorList>
    </citation>
    <scope>NUCLEOTIDE SEQUENCE [LARGE SCALE GENOMIC DNA]</scope>
    <source>
        <strain evidence="5 6">KCTC 19046</strain>
    </source>
</reference>
<dbReference type="SUPFAM" id="SSF51735">
    <property type="entry name" value="NAD(P)-binding Rossmann-fold domains"/>
    <property type="match status" value="1"/>
</dbReference>
<comment type="caution">
    <text evidence="5">The sequence shown here is derived from an EMBL/GenBank/DDBJ whole genome shotgun (WGS) entry which is preliminary data.</text>
</comment>
<organism evidence="5 6">
    <name type="scientific">Isoptericola halotolerans</name>
    <dbReference type="NCBI Taxonomy" id="300560"/>
    <lineage>
        <taxon>Bacteria</taxon>
        <taxon>Bacillati</taxon>
        <taxon>Actinomycetota</taxon>
        <taxon>Actinomycetes</taxon>
        <taxon>Micrococcales</taxon>
        <taxon>Promicromonosporaceae</taxon>
        <taxon>Isoptericola</taxon>
    </lineage>
</organism>
<dbReference type="Pfam" id="PF02826">
    <property type="entry name" value="2-Hacid_dh_C"/>
    <property type="match status" value="1"/>
</dbReference>
<dbReference type="Gene3D" id="3.40.50.720">
    <property type="entry name" value="NAD(P)-binding Rossmann-like Domain"/>
    <property type="match status" value="1"/>
</dbReference>
<name>A0ABX2A857_9MICO</name>
<keyword evidence="2" id="KW-0520">NAD</keyword>
<evidence type="ECO:0000256" key="2">
    <source>
        <dbReference type="ARBA" id="ARBA00023027"/>
    </source>
</evidence>
<feature type="compositionally biased region" description="Basic and acidic residues" evidence="3">
    <location>
        <begin position="1"/>
        <end position="22"/>
    </location>
</feature>
<dbReference type="InterPro" id="IPR036291">
    <property type="entry name" value="NAD(P)-bd_dom_sf"/>
</dbReference>
<dbReference type="Proteomes" id="UP000757540">
    <property type="component" value="Unassembled WGS sequence"/>
</dbReference>
<dbReference type="PANTHER" id="PTHR10996">
    <property type="entry name" value="2-HYDROXYACID DEHYDROGENASE-RELATED"/>
    <property type="match status" value="1"/>
</dbReference>
<feature type="region of interest" description="Disordered" evidence="3">
    <location>
        <begin position="1"/>
        <end position="57"/>
    </location>
</feature>
<feature type="compositionally biased region" description="Basic residues" evidence="3">
    <location>
        <begin position="37"/>
        <end position="51"/>
    </location>
</feature>
<protein>
    <recommendedName>
        <fullName evidence="4">D-isomer specific 2-hydroxyacid dehydrogenase NAD-binding domain-containing protein</fullName>
    </recommendedName>
</protein>
<evidence type="ECO:0000259" key="4">
    <source>
        <dbReference type="Pfam" id="PF02826"/>
    </source>
</evidence>
<dbReference type="InterPro" id="IPR006140">
    <property type="entry name" value="D-isomer_DH_NAD-bd"/>
</dbReference>